<evidence type="ECO:0000256" key="10">
    <source>
        <dbReference type="SAM" id="SignalP"/>
    </source>
</evidence>
<name>A0A1H1XL51_MUCMA</name>
<evidence type="ECO:0000256" key="2">
    <source>
        <dbReference type="ARBA" id="ARBA00006555"/>
    </source>
</evidence>
<evidence type="ECO:0000256" key="5">
    <source>
        <dbReference type="ARBA" id="ARBA00022519"/>
    </source>
</evidence>
<evidence type="ECO:0000256" key="9">
    <source>
        <dbReference type="ARBA" id="ARBA00023136"/>
    </source>
</evidence>
<keyword evidence="3" id="KW-0813">Transport</keyword>
<keyword evidence="6" id="KW-0812">Transmembrane</keyword>
<keyword evidence="5" id="KW-0997">Cell inner membrane</keyword>
<dbReference type="Pfam" id="PF03544">
    <property type="entry name" value="TonB_C"/>
    <property type="match status" value="1"/>
</dbReference>
<dbReference type="GO" id="GO:0031992">
    <property type="term" value="F:energy transducer activity"/>
    <property type="evidence" value="ECO:0007669"/>
    <property type="project" value="TreeGrafter"/>
</dbReference>
<dbReference type="GO" id="GO:0098797">
    <property type="term" value="C:plasma membrane protein complex"/>
    <property type="evidence" value="ECO:0007669"/>
    <property type="project" value="TreeGrafter"/>
</dbReference>
<evidence type="ECO:0000256" key="3">
    <source>
        <dbReference type="ARBA" id="ARBA00022448"/>
    </source>
</evidence>
<keyword evidence="9" id="KW-0472">Membrane</keyword>
<protein>
    <submittedName>
        <fullName evidence="12">TonB family C-terminal domain-containing protein</fullName>
    </submittedName>
</protein>
<dbReference type="Pfam" id="PF07661">
    <property type="entry name" value="MORN_2"/>
    <property type="match status" value="2"/>
</dbReference>
<evidence type="ECO:0000313" key="13">
    <source>
        <dbReference type="Proteomes" id="UP000199679"/>
    </source>
</evidence>
<dbReference type="PANTHER" id="PTHR33446:SF2">
    <property type="entry name" value="PROTEIN TONB"/>
    <property type="match status" value="1"/>
</dbReference>
<dbReference type="STRING" id="652787.SAMN05216490_2484"/>
<dbReference type="InterPro" id="IPR051045">
    <property type="entry name" value="TonB-dependent_transducer"/>
</dbReference>
<dbReference type="AlphaFoldDB" id="A0A1H1XL51"/>
<dbReference type="EMBL" id="LT629740">
    <property type="protein sequence ID" value="SDT09950.1"/>
    <property type="molecule type" value="Genomic_DNA"/>
</dbReference>
<proteinExistence type="inferred from homology"/>
<feature type="signal peptide" evidence="10">
    <location>
        <begin position="1"/>
        <end position="20"/>
    </location>
</feature>
<evidence type="ECO:0000256" key="4">
    <source>
        <dbReference type="ARBA" id="ARBA00022475"/>
    </source>
</evidence>
<accession>A0A1H1XL51</accession>
<keyword evidence="8" id="KW-1133">Transmembrane helix</keyword>
<evidence type="ECO:0000256" key="8">
    <source>
        <dbReference type="ARBA" id="ARBA00022989"/>
    </source>
</evidence>
<comment type="similarity">
    <text evidence="2">Belongs to the TonB family.</text>
</comment>
<dbReference type="SUPFAM" id="SSF82185">
    <property type="entry name" value="Histone H3 K4-specific methyltransferase SET7/9 N-terminal domain"/>
    <property type="match status" value="1"/>
</dbReference>
<feature type="domain" description="TonB C-terminal" evidence="11">
    <location>
        <begin position="227"/>
        <end position="316"/>
    </location>
</feature>
<evidence type="ECO:0000313" key="12">
    <source>
        <dbReference type="EMBL" id="SDT09950.1"/>
    </source>
</evidence>
<dbReference type="RefSeq" id="WP_172829246.1">
    <property type="nucleotide sequence ID" value="NZ_LT629740.1"/>
</dbReference>
<dbReference type="InterPro" id="IPR037682">
    <property type="entry name" value="TonB_C"/>
</dbReference>
<dbReference type="PROSITE" id="PS52015">
    <property type="entry name" value="TONB_CTD"/>
    <property type="match status" value="1"/>
</dbReference>
<keyword evidence="13" id="KW-1185">Reference proteome</keyword>
<dbReference type="Gene3D" id="3.30.1150.10">
    <property type="match status" value="1"/>
</dbReference>
<keyword evidence="4" id="KW-1003">Cell membrane</keyword>
<gene>
    <name evidence="12" type="ORF">SAMN05216490_2484</name>
</gene>
<reference evidence="12 13" key="1">
    <citation type="submission" date="2016-10" db="EMBL/GenBank/DDBJ databases">
        <authorList>
            <person name="de Groot N.N."/>
        </authorList>
    </citation>
    <scope>NUCLEOTIDE SEQUENCE [LARGE SCALE GENOMIC DNA]</scope>
    <source>
        <strain evidence="12 13">MP1X4</strain>
    </source>
</reference>
<evidence type="ECO:0000256" key="6">
    <source>
        <dbReference type="ARBA" id="ARBA00022692"/>
    </source>
</evidence>
<dbReference type="SUPFAM" id="SSF74653">
    <property type="entry name" value="TolA/TonB C-terminal domain"/>
    <property type="match status" value="1"/>
</dbReference>
<dbReference type="NCBIfam" id="TIGR01352">
    <property type="entry name" value="tonB_Cterm"/>
    <property type="match status" value="1"/>
</dbReference>
<evidence type="ECO:0000256" key="1">
    <source>
        <dbReference type="ARBA" id="ARBA00004383"/>
    </source>
</evidence>
<organism evidence="12 13">
    <name type="scientific">Mucilaginibacter mallensis</name>
    <dbReference type="NCBI Taxonomy" id="652787"/>
    <lineage>
        <taxon>Bacteria</taxon>
        <taxon>Pseudomonadati</taxon>
        <taxon>Bacteroidota</taxon>
        <taxon>Sphingobacteriia</taxon>
        <taxon>Sphingobacteriales</taxon>
        <taxon>Sphingobacteriaceae</taxon>
        <taxon>Mucilaginibacter</taxon>
    </lineage>
</organism>
<dbReference type="InterPro" id="IPR006260">
    <property type="entry name" value="TonB/TolA_C"/>
</dbReference>
<dbReference type="GO" id="GO:0055085">
    <property type="term" value="P:transmembrane transport"/>
    <property type="evidence" value="ECO:0007669"/>
    <property type="project" value="InterPro"/>
</dbReference>
<dbReference type="Proteomes" id="UP000199679">
    <property type="component" value="Chromosome I"/>
</dbReference>
<evidence type="ECO:0000259" key="11">
    <source>
        <dbReference type="PROSITE" id="PS52015"/>
    </source>
</evidence>
<sequence length="316" mass="35488">MLKPILILFFGLFIFQSARAQKQDTLLYYVKNSGAVTPNKDSADYFIFIMPLDSATKLYPVNEYYPNGKPKLIGLSQTRHYNALIFEGSCISFFSNGKKQSIVNYTDNSPGETTRYYPNGKLYTIEKYDAIKLHSLLTECRDSTGNILTDNGNGKWIEFDKDIKNEVEEGQVKNSLQDGEWHEIINGVAKYVIVYKQGVFVSTTDTSRRSGEGIFIAVDKEPEYKNGGLPGLYAFLGKTINYPPDAKRNGIQGKVLITFVVEKDGSLSDVKALRSPDKSLADEAIRAVMLSPKWIPGMQGVRPVRVQYTIPVSFRL</sequence>
<dbReference type="GO" id="GO:0015031">
    <property type="term" value="P:protein transport"/>
    <property type="evidence" value="ECO:0007669"/>
    <property type="project" value="UniProtKB-KW"/>
</dbReference>
<dbReference type="Gene3D" id="3.90.930.1">
    <property type="match status" value="1"/>
</dbReference>
<keyword evidence="10" id="KW-0732">Signal</keyword>
<comment type="subcellular location">
    <subcellularLocation>
        <location evidence="1">Cell inner membrane</location>
        <topology evidence="1">Single-pass membrane protein</topology>
        <orientation evidence="1">Periplasmic side</orientation>
    </subcellularLocation>
</comment>
<dbReference type="InterPro" id="IPR011652">
    <property type="entry name" value="MORN_2"/>
</dbReference>
<feature type="chain" id="PRO_5009265640" evidence="10">
    <location>
        <begin position="21"/>
        <end position="316"/>
    </location>
</feature>
<dbReference type="PANTHER" id="PTHR33446">
    <property type="entry name" value="PROTEIN TONB-RELATED"/>
    <property type="match status" value="1"/>
</dbReference>
<keyword evidence="7" id="KW-0653">Protein transport</keyword>
<evidence type="ECO:0000256" key="7">
    <source>
        <dbReference type="ARBA" id="ARBA00022927"/>
    </source>
</evidence>